<dbReference type="GO" id="GO:0016020">
    <property type="term" value="C:membrane"/>
    <property type="evidence" value="ECO:0007669"/>
    <property type="project" value="TreeGrafter"/>
</dbReference>
<dbReference type="EMBL" id="KL206555">
    <property type="protein sequence ID" value="KFV83383.1"/>
    <property type="molecule type" value="Genomic_DNA"/>
</dbReference>
<proteinExistence type="predicted"/>
<feature type="non-terminal residue" evidence="2">
    <location>
        <position position="273"/>
    </location>
</feature>
<dbReference type="AlphaFoldDB" id="A0A093HL89"/>
<evidence type="ECO:0000313" key="2">
    <source>
        <dbReference type="EMBL" id="KFV83383.1"/>
    </source>
</evidence>
<dbReference type="STRING" id="441894.ENSSCUP00000015523"/>
<sequence length="273" mass="30614">GFLCLRSVRAVPFLAGVVILGVVHHTLTVKGLQPSCRGHGALPLSSLSSQLCSAFTAEQATYNHVKIHHGYTNVIGLGDSSTWKLPFLNRYVYMFIAPLAVPVITPLVALDLLRNVKLKTALRTICFMLLGLYSHYWILLHVSGFQSVWSALLCMLVTRSLLAHPYIHVNIFQSQGMLHACCTLADRRVWGSAVERHWGRSSSWVGNHALKCSRTSRPGVILPLQIKPIVSQYLRKKQLPYNEDSYASRFRLFLQKYEELMVHAPPITELVGI</sequence>
<dbReference type="InterPro" id="IPR012171">
    <property type="entry name" value="Fatty_acid_desaturase"/>
</dbReference>
<feature type="transmembrane region" description="Helical" evidence="1">
    <location>
        <begin position="91"/>
        <end position="113"/>
    </location>
</feature>
<dbReference type="PANTHER" id="PTHR19353:SF13">
    <property type="entry name" value="FATTY ACID DESATURASE 6"/>
    <property type="match status" value="1"/>
</dbReference>
<reference evidence="2 3" key="1">
    <citation type="submission" date="2014-04" db="EMBL/GenBank/DDBJ databases">
        <title>Genome evolution of avian class.</title>
        <authorList>
            <person name="Zhang G."/>
            <person name="Li C."/>
        </authorList>
    </citation>
    <scope>NUCLEOTIDE SEQUENCE [LARGE SCALE GENOMIC DNA]</scope>
    <source>
        <strain evidence="2">BGI_N308</strain>
    </source>
</reference>
<keyword evidence="1" id="KW-1133">Transmembrane helix</keyword>
<organism evidence="2 3">
    <name type="scientific">Struthio camelus australis</name>
    <dbReference type="NCBI Taxonomy" id="441894"/>
    <lineage>
        <taxon>Eukaryota</taxon>
        <taxon>Metazoa</taxon>
        <taxon>Chordata</taxon>
        <taxon>Craniata</taxon>
        <taxon>Vertebrata</taxon>
        <taxon>Euteleostomi</taxon>
        <taxon>Archelosauria</taxon>
        <taxon>Archosauria</taxon>
        <taxon>Dinosauria</taxon>
        <taxon>Saurischia</taxon>
        <taxon>Theropoda</taxon>
        <taxon>Coelurosauria</taxon>
        <taxon>Aves</taxon>
        <taxon>Palaeognathae</taxon>
        <taxon>Struthioniformes</taxon>
        <taxon>Struthionidae</taxon>
        <taxon>Struthio</taxon>
    </lineage>
</organism>
<evidence type="ECO:0000313" key="3">
    <source>
        <dbReference type="Proteomes" id="UP000053584"/>
    </source>
</evidence>
<name>A0A093HL89_STRCA</name>
<accession>A0A093HL89</accession>
<keyword evidence="1" id="KW-0472">Membrane</keyword>
<feature type="non-terminal residue" evidence="2">
    <location>
        <position position="1"/>
    </location>
</feature>
<feature type="transmembrane region" description="Helical" evidence="1">
    <location>
        <begin position="125"/>
        <end position="142"/>
    </location>
</feature>
<keyword evidence="1" id="KW-0812">Transmembrane</keyword>
<feature type="transmembrane region" description="Helical" evidence="1">
    <location>
        <begin position="7"/>
        <end position="27"/>
    </location>
</feature>
<dbReference type="GO" id="GO:0016717">
    <property type="term" value="F:oxidoreductase activity, acting on paired donors, with oxidation of a pair of donors resulting in the reduction of molecular oxygen to two molecules of water"/>
    <property type="evidence" value="ECO:0007669"/>
    <property type="project" value="TreeGrafter"/>
</dbReference>
<evidence type="ECO:0000256" key="1">
    <source>
        <dbReference type="SAM" id="Phobius"/>
    </source>
</evidence>
<keyword evidence="3" id="KW-1185">Reference proteome</keyword>
<dbReference type="Proteomes" id="UP000053584">
    <property type="component" value="Unassembled WGS sequence"/>
</dbReference>
<protein>
    <submittedName>
        <fullName evidence="2">Fatty acid desaturase 6</fullName>
    </submittedName>
</protein>
<dbReference type="GO" id="GO:0006629">
    <property type="term" value="P:lipid metabolic process"/>
    <property type="evidence" value="ECO:0007669"/>
    <property type="project" value="TreeGrafter"/>
</dbReference>
<gene>
    <name evidence="2" type="ORF">N308_10297</name>
</gene>
<dbReference type="PANTHER" id="PTHR19353">
    <property type="entry name" value="FATTY ACID DESATURASE 2"/>
    <property type="match status" value="1"/>
</dbReference>